<evidence type="ECO:0000313" key="4">
    <source>
        <dbReference type="Proteomes" id="UP000318422"/>
    </source>
</evidence>
<feature type="domain" description="Ice-binding protein C-terminal" evidence="2">
    <location>
        <begin position="358"/>
        <end position="382"/>
    </location>
</feature>
<reference evidence="3 4" key="1">
    <citation type="submission" date="2019-06" db="EMBL/GenBank/DDBJ databases">
        <title>Whole genome shotgun sequence of Zoogloea ramigera NBRC 15342.</title>
        <authorList>
            <person name="Hosoyama A."/>
            <person name="Uohara A."/>
            <person name="Ohji S."/>
            <person name="Ichikawa N."/>
        </authorList>
    </citation>
    <scope>NUCLEOTIDE SEQUENCE [LARGE SCALE GENOMIC DNA]</scope>
    <source>
        <strain evidence="3 4">NBRC 15342</strain>
    </source>
</reference>
<protein>
    <recommendedName>
        <fullName evidence="2">Ice-binding protein C-terminal domain-containing protein</fullName>
    </recommendedName>
</protein>
<feature type="region of interest" description="Disordered" evidence="1">
    <location>
        <begin position="194"/>
        <end position="226"/>
    </location>
</feature>
<accession>A0A4Y4CXY1</accession>
<feature type="compositionally biased region" description="Gly residues" evidence="1">
    <location>
        <begin position="210"/>
        <end position="219"/>
    </location>
</feature>
<comment type="caution">
    <text evidence="3">The sequence shown here is derived from an EMBL/GenBank/DDBJ whole genome shotgun (WGS) entry which is preliminary data.</text>
</comment>
<gene>
    <name evidence="3" type="ORF">ZRA01_38680</name>
</gene>
<proteinExistence type="predicted"/>
<organism evidence="3 4">
    <name type="scientific">Zoogloea ramigera</name>
    <dbReference type="NCBI Taxonomy" id="350"/>
    <lineage>
        <taxon>Bacteria</taxon>
        <taxon>Pseudomonadati</taxon>
        <taxon>Pseudomonadota</taxon>
        <taxon>Betaproteobacteria</taxon>
        <taxon>Rhodocyclales</taxon>
        <taxon>Zoogloeaceae</taxon>
        <taxon>Zoogloea</taxon>
    </lineage>
</organism>
<dbReference type="EMBL" id="BJNV01000132">
    <property type="protein sequence ID" value="GEC97795.1"/>
    <property type="molecule type" value="Genomic_DNA"/>
</dbReference>
<name>A0A4Y4CXY1_ZOORA</name>
<dbReference type="Proteomes" id="UP000318422">
    <property type="component" value="Unassembled WGS sequence"/>
</dbReference>
<dbReference type="AlphaFoldDB" id="A0A4Y4CXY1"/>
<dbReference type="Pfam" id="PF07589">
    <property type="entry name" value="PEP-CTERM"/>
    <property type="match status" value="1"/>
</dbReference>
<keyword evidence="4" id="KW-1185">Reference proteome</keyword>
<dbReference type="InterPro" id="IPR013424">
    <property type="entry name" value="Ice-binding_C"/>
</dbReference>
<sequence>MLNIKRRHGLRQINCLRIGGNIMRSEKNKILSAIAAAATCTLAASPAAAFDLTSGYYMTYGDANSYSLPINGLEVMSGPGQIDLYTKLGLQSQLDNPIAGMDNAYDTPSANNVEGFRMGSGNEPGGANPEGSWDRIGWWDSSLEALNTALDLTKNSPIFYFANNETGNGDNLAGWGRVELTHNGVVIGRYDLTNDDHDPSNGSPGYGAPPVGGGVGGTGDPLADAGRYTSDGAAPLVPDFLMSGGLVCADAAGLVDCSQPHLFEFQHNLGGDRAAYAVVFPELNKQLAEVIDIVASNLNPGETLANYALHVDYRLGCGPEGAFPQVPAGGNKTECDPNYATNGGSEKVFIGTLENIQAVPEPTSSALAALGLLGALGALRRRYKA</sequence>
<evidence type="ECO:0000313" key="3">
    <source>
        <dbReference type="EMBL" id="GEC97795.1"/>
    </source>
</evidence>
<evidence type="ECO:0000256" key="1">
    <source>
        <dbReference type="SAM" id="MobiDB-lite"/>
    </source>
</evidence>
<evidence type="ECO:0000259" key="2">
    <source>
        <dbReference type="Pfam" id="PF07589"/>
    </source>
</evidence>